<evidence type="ECO:0000256" key="2">
    <source>
        <dbReference type="ARBA" id="ARBA00022643"/>
    </source>
</evidence>
<sequence>MGKRNEQLHLGAFIYYSGHHHFGWRHPESGAEGLFDFKFYKKLAQTAERGKFDMMFLADLLYVRGVEDSASGMLEPVQLLAALSTVTEKLGLTATVSTTYNEPYNVARKFASLDHLSEGRAGWNIVTSQLDVEAFNYGKDKHPEHGLRYEMAREFVEVVTRLWDTWEDHALVIDREAGIFADGSKVKEVEYKGQWYSTKGALNVPRPPQGYPVLIQAGSSGPGQDFAAAFGEVIFTAQQSLEAAQAFYRSVKGKLASYGRSSGSMKIMPGLSPIIGATEEEAQRKYKELQALIPSSMIVGMLSAMLNFDLSGYPVEGQLPEIPDPVEATNGMKSRVQLIMDMARNEQLSIKELGGRLLGARGHMQFVGTYEQLADFMQLWFEEYGCDGFNIMPPVLPGNLDEFVDHVVPILQQRGLFRTEYAGSTLREHLGLARPGLRHFQASHERAKEAAGAADNAWNGLIGQEAVGTAEAGSAG</sequence>
<dbReference type="CDD" id="cd01095">
    <property type="entry name" value="Nitrilotriacetate_monoxgenase"/>
    <property type="match status" value="1"/>
</dbReference>
<feature type="binding site" evidence="6">
    <location>
        <position position="145"/>
    </location>
    <ligand>
        <name>FMN</name>
        <dbReference type="ChEBI" id="CHEBI:58210"/>
    </ligand>
</feature>
<proteinExistence type="inferred from homology"/>
<evidence type="ECO:0000259" key="7">
    <source>
        <dbReference type="Pfam" id="PF00296"/>
    </source>
</evidence>
<feature type="binding site" evidence="6">
    <location>
        <position position="219"/>
    </location>
    <ligand>
        <name>FMN</name>
        <dbReference type="ChEBI" id="CHEBI:58210"/>
    </ligand>
</feature>
<evidence type="ECO:0000313" key="8">
    <source>
        <dbReference type="EMBL" id="GGG66390.1"/>
    </source>
</evidence>
<dbReference type="SUPFAM" id="SSF51679">
    <property type="entry name" value="Bacterial luciferase-like"/>
    <property type="match status" value="1"/>
</dbReference>
<dbReference type="AlphaFoldDB" id="A0A917H4C9"/>
<dbReference type="GO" id="GO:0004497">
    <property type="term" value="F:monooxygenase activity"/>
    <property type="evidence" value="ECO:0007669"/>
    <property type="project" value="UniProtKB-KW"/>
</dbReference>
<keyword evidence="9" id="KW-1185">Reference proteome</keyword>
<dbReference type="GO" id="GO:0016705">
    <property type="term" value="F:oxidoreductase activity, acting on paired donors, with incorporation or reduction of molecular oxygen"/>
    <property type="evidence" value="ECO:0007669"/>
    <property type="project" value="InterPro"/>
</dbReference>
<dbReference type="PANTHER" id="PTHR30011:SF16">
    <property type="entry name" value="C2H2 FINGER DOMAIN TRANSCRIPTION FACTOR (EUROFUNG)-RELATED"/>
    <property type="match status" value="1"/>
</dbReference>
<evidence type="ECO:0000256" key="5">
    <source>
        <dbReference type="ARBA" id="ARBA00033748"/>
    </source>
</evidence>
<dbReference type="Gene3D" id="3.20.20.30">
    <property type="entry name" value="Luciferase-like domain"/>
    <property type="match status" value="1"/>
</dbReference>
<dbReference type="Pfam" id="PF00296">
    <property type="entry name" value="Bac_luciferase"/>
    <property type="match status" value="1"/>
</dbReference>
<name>A0A917H4C9_9BACL</name>
<accession>A0A917H4C9</accession>
<dbReference type="InterPro" id="IPR051260">
    <property type="entry name" value="Diverse_substr_monoxygenases"/>
</dbReference>
<dbReference type="RefSeq" id="WP_188888981.1">
    <property type="nucleotide sequence ID" value="NZ_BMHY01000003.1"/>
</dbReference>
<protein>
    <submittedName>
        <fullName evidence="8">Monooxygenase YxeK</fullName>
    </submittedName>
</protein>
<feature type="binding site" evidence="6">
    <location>
        <position position="59"/>
    </location>
    <ligand>
        <name>FMN</name>
        <dbReference type="ChEBI" id="CHEBI:58210"/>
    </ligand>
</feature>
<dbReference type="InterPro" id="IPR036661">
    <property type="entry name" value="Luciferase-like_sf"/>
</dbReference>
<evidence type="ECO:0000256" key="6">
    <source>
        <dbReference type="PIRSR" id="PIRSR000337-1"/>
    </source>
</evidence>
<keyword evidence="2 6" id="KW-0288">FMN</keyword>
<feature type="domain" description="Luciferase-like" evidence="7">
    <location>
        <begin position="15"/>
        <end position="309"/>
    </location>
</feature>
<evidence type="ECO:0000256" key="3">
    <source>
        <dbReference type="ARBA" id="ARBA00023002"/>
    </source>
</evidence>
<keyword evidence="3" id="KW-0560">Oxidoreductase</keyword>
<feature type="binding site" evidence="6">
    <location>
        <position position="149"/>
    </location>
    <ligand>
        <name>FMN</name>
        <dbReference type="ChEBI" id="CHEBI:58210"/>
    </ligand>
</feature>
<evidence type="ECO:0000256" key="4">
    <source>
        <dbReference type="ARBA" id="ARBA00023033"/>
    </source>
</evidence>
<dbReference type="PANTHER" id="PTHR30011">
    <property type="entry name" value="ALKANESULFONATE MONOOXYGENASE-RELATED"/>
    <property type="match status" value="1"/>
</dbReference>
<keyword evidence="4 8" id="KW-0503">Monooxygenase</keyword>
<organism evidence="8 9">
    <name type="scientific">Paenibacillus radicis</name>
    <name type="common">ex Gao et al. 2016</name>
    <dbReference type="NCBI Taxonomy" id="1737354"/>
    <lineage>
        <taxon>Bacteria</taxon>
        <taxon>Bacillati</taxon>
        <taxon>Bacillota</taxon>
        <taxon>Bacilli</taxon>
        <taxon>Bacillales</taxon>
        <taxon>Paenibacillaceae</taxon>
        <taxon>Paenibacillus</taxon>
    </lineage>
</organism>
<dbReference type="InterPro" id="IPR011251">
    <property type="entry name" value="Luciferase-like_dom"/>
</dbReference>
<comment type="caution">
    <text evidence="8">The sequence shown here is derived from an EMBL/GenBank/DDBJ whole genome shotgun (WGS) entry which is preliminary data.</text>
</comment>
<keyword evidence="1 6" id="KW-0285">Flavoprotein</keyword>
<gene>
    <name evidence="8" type="primary">yxeK</name>
    <name evidence="8" type="ORF">GCM10010918_21040</name>
</gene>
<dbReference type="InterPro" id="IPR016215">
    <property type="entry name" value="NTA_MOA"/>
</dbReference>
<dbReference type="Proteomes" id="UP000600247">
    <property type="component" value="Unassembled WGS sequence"/>
</dbReference>
<comment type="similarity">
    <text evidence="5">Belongs to the NtaA/SnaA/DszA monooxygenase family.</text>
</comment>
<dbReference type="EMBL" id="BMHY01000003">
    <property type="protein sequence ID" value="GGG66390.1"/>
    <property type="molecule type" value="Genomic_DNA"/>
</dbReference>
<dbReference type="NCBIfam" id="TIGR03860">
    <property type="entry name" value="FMN_nitrolo"/>
    <property type="match status" value="1"/>
</dbReference>
<feature type="binding site" evidence="6">
    <location>
        <position position="95"/>
    </location>
    <ligand>
        <name>FMN</name>
        <dbReference type="ChEBI" id="CHEBI:58210"/>
    </ligand>
</feature>
<evidence type="ECO:0000313" key="9">
    <source>
        <dbReference type="Proteomes" id="UP000600247"/>
    </source>
</evidence>
<evidence type="ECO:0000256" key="1">
    <source>
        <dbReference type="ARBA" id="ARBA00022630"/>
    </source>
</evidence>
<dbReference type="PIRSF" id="PIRSF000337">
    <property type="entry name" value="NTA_MOA"/>
    <property type="match status" value="1"/>
</dbReference>
<reference evidence="8 9" key="1">
    <citation type="journal article" date="2014" name="Int. J. Syst. Evol. Microbiol.">
        <title>Complete genome sequence of Corynebacterium casei LMG S-19264T (=DSM 44701T), isolated from a smear-ripened cheese.</title>
        <authorList>
            <consortium name="US DOE Joint Genome Institute (JGI-PGF)"/>
            <person name="Walter F."/>
            <person name="Albersmeier A."/>
            <person name="Kalinowski J."/>
            <person name="Ruckert C."/>
        </authorList>
    </citation>
    <scope>NUCLEOTIDE SEQUENCE [LARGE SCALE GENOMIC DNA]</scope>
    <source>
        <strain evidence="8 9">CGMCC 1.15286</strain>
    </source>
</reference>
<feature type="binding site" evidence="6">
    <location>
        <position position="220"/>
    </location>
    <ligand>
        <name>FMN</name>
        <dbReference type="ChEBI" id="CHEBI:58210"/>
    </ligand>
</feature>